<name>A0A8K1FZY1_9PASS</name>
<feature type="region of interest" description="Disordered" evidence="1">
    <location>
        <begin position="1"/>
        <end position="33"/>
    </location>
</feature>
<evidence type="ECO:0000313" key="3">
    <source>
        <dbReference type="Proteomes" id="UP000796761"/>
    </source>
</evidence>
<feature type="non-terminal residue" evidence="2">
    <location>
        <position position="1"/>
    </location>
</feature>
<gene>
    <name evidence="2" type="ORF">HGM15179_017942</name>
</gene>
<dbReference type="AlphaFoldDB" id="A0A8K1FZY1"/>
<feature type="compositionally biased region" description="Pro residues" evidence="1">
    <location>
        <begin position="1"/>
        <end position="12"/>
    </location>
</feature>
<proteinExistence type="predicted"/>
<dbReference type="EMBL" id="SWJQ01001143">
    <property type="protein sequence ID" value="TRZ09161.1"/>
    <property type="molecule type" value="Genomic_DNA"/>
</dbReference>
<organism evidence="2 3">
    <name type="scientific">Zosterops borbonicus</name>
    <dbReference type="NCBI Taxonomy" id="364589"/>
    <lineage>
        <taxon>Eukaryota</taxon>
        <taxon>Metazoa</taxon>
        <taxon>Chordata</taxon>
        <taxon>Craniata</taxon>
        <taxon>Vertebrata</taxon>
        <taxon>Euteleostomi</taxon>
        <taxon>Archelosauria</taxon>
        <taxon>Archosauria</taxon>
        <taxon>Dinosauria</taxon>
        <taxon>Saurischia</taxon>
        <taxon>Theropoda</taxon>
        <taxon>Coelurosauria</taxon>
        <taxon>Aves</taxon>
        <taxon>Neognathae</taxon>
        <taxon>Neoaves</taxon>
        <taxon>Telluraves</taxon>
        <taxon>Australaves</taxon>
        <taxon>Passeriformes</taxon>
        <taxon>Sylvioidea</taxon>
        <taxon>Zosteropidae</taxon>
        <taxon>Zosterops</taxon>
    </lineage>
</organism>
<sequence length="82" mass="7808">GSPGSPPAPGAPREPAGPWAAPRGSAGRGLAAGGWIWGIGGGQGGVGTPCRSAEPGAGSARPTLSVPDPSMGLSLCPRRAEP</sequence>
<protein>
    <submittedName>
        <fullName evidence="2">Uncharacterized protein</fullName>
    </submittedName>
</protein>
<keyword evidence="3" id="KW-1185">Reference proteome</keyword>
<accession>A0A8K1FZY1</accession>
<comment type="caution">
    <text evidence="2">The sequence shown here is derived from an EMBL/GenBank/DDBJ whole genome shotgun (WGS) entry which is preliminary data.</text>
</comment>
<dbReference type="Proteomes" id="UP000796761">
    <property type="component" value="Unassembled WGS sequence"/>
</dbReference>
<feature type="non-terminal residue" evidence="2">
    <location>
        <position position="82"/>
    </location>
</feature>
<reference evidence="2" key="1">
    <citation type="submission" date="2019-04" db="EMBL/GenBank/DDBJ databases">
        <title>Genome assembly of Zosterops borbonicus 15179.</title>
        <authorList>
            <person name="Leroy T."/>
            <person name="Anselmetti Y."/>
            <person name="Tilak M.-K."/>
            <person name="Nabholz B."/>
        </authorList>
    </citation>
    <scope>NUCLEOTIDE SEQUENCE</scope>
    <source>
        <strain evidence="2">HGM_15179</strain>
        <tissue evidence="2">Muscle</tissue>
    </source>
</reference>
<feature type="compositionally biased region" description="Low complexity" evidence="1">
    <location>
        <begin position="13"/>
        <end position="25"/>
    </location>
</feature>
<feature type="region of interest" description="Disordered" evidence="1">
    <location>
        <begin position="46"/>
        <end position="82"/>
    </location>
</feature>
<evidence type="ECO:0000256" key="1">
    <source>
        <dbReference type="SAM" id="MobiDB-lite"/>
    </source>
</evidence>
<evidence type="ECO:0000313" key="2">
    <source>
        <dbReference type="EMBL" id="TRZ09161.1"/>
    </source>
</evidence>